<name>A0AAE3N996_9BURK</name>
<evidence type="ECO:0000256" key="4">
    <source>
        <dbReference type="ARBA" id="ARBA00022448"/>
    </source>
</evidence>
<evidence type="ECO:0000256" key="11">
    <source>
        <dbReference type="ARBA" id="ARBA00023004"/>
    </source>
</evidence>
<keyword evidence="10 13" id="KW-1133">Transmembrane helix</keyword>
<dbReference type="AlphaFoldDB" id="A0AAE3N996"/>
<evidence type="ECO:0000313" key="16">
    <source>
        <dbReference type="Proteomes" id="UP001212602"/>
    </source>
</evidence>
<dbReference type="EMBL" id="JAQIPB010000003">
    <property type="protein sequence ID" value="MDA7416666.1"/>
    <property type="molecule type" value="Genomic_DNA"/>
</dbReference>
<dbReference type="GO" id="GO:0009061">
    <property type="term" value="P:anaerobic respiration"/>
    <property type="evidence" value="ECO:0007669"/>
    <property type="project" value="TreeGrafter"/>
</dbReference>
<keyword evidence="15" id="KW-0560">Oxidoreductase</keyword>
<evidence type="ECO:0000256" key="7">
    <source>
        <dbReference type="ARBA" id="ARBA00022692"/>
    </source>
</evidence>
<dbReference type="PANTHER" id="PTHR30074">
    <property type="entry name" value="FORMATE DEHYDROGENASE, NITRATE-INDUCIBLE, CYTOCHROME B556 FDN SUBUNIT"/>
    <property type="match status" value="1"/>
</dbReference>
<keyword evidence="6" id="KW-0349">Heme</keyword>
<dbReference type="GO" id="GO:0008863">
    <property type="term" value="F:formate dehydrogenase (NAD+) activity"/>
    <property type="evidence" value="ECO:0007669"/>
    <property type="project" value="UniProtKB-EC"/>
</dbReference>
<evidence type="ECO:0000256" key="2">
    <source>
        <dbReference type="ARBA" id="ARBA00004651"/>
    </source>
</evidence>
<keyword evidence="9" id="KW-0249">Electron transport</keyword>
<keyword evidence="4" id="KW-0813">Transport</keyword>
<dbReference type="SUPFAM" id="SSF81342">
    <property type="entry name" value="Transmembrane di-heme cytochromes"/>
    <property type="match status" value="1"/>
</dbReference>
<keyword evidence="7 13" id="KW-0812">Transmembrane</keyword>
<feature type="transmembrane region" description="Helical" evidence="13">
    <location>
        <begin position="34"/>
        <end position="58"/>
    </location>
</feature>
<evidence type="ECO:0000256" key="13">
    <source>
        <dbReference type="SAM" id="Phobius"/>
    </source>
</evidence>
<comment type="caution">
    <text evidence="15">The sequence shown here is derived from an EMBL/GenBank/DDBJ whole genome shotgun (WGS) entry which is preliminary data.</text>
</comment>
<dbReference type="NCBIfam" id="TIGR01583">
    <property type="entry name" value="formate-DH-gamm"/>
    <property type="match status" value="1"/>
</dbReference>
<evidence type="ECO:0000259" key="14">
    <source>
        <dbReference type="Pfam" id="PF01292"/>
    </source>
</evidence>
<organism evidence="15 16">
    <name type="scientific">Xenophilus arseniciresistens</name>
    <dbReference type="NCBI Taxonomy" id="1283306"/>
    <lineage>
        <taxon>Bacteria</taxon>
        <taxon>Pseudomonadati</taxon>
        <taxon>Pseudomonadota</taxon>
        <taxon>Betaproteobacteria</taxon>
        <taxon>Burkholderiales</taxon>
        <taxon>Comamonadaceae</taxon>
        <taxon>Xenophilus</taxon>
    </lineage>
</organism>
<keyword evidence="12 13" id="KW-0472">Membrane</keyword>
<reference evidence="15" key="1">
    <citation type="submission" date="2023-01" db="EMBL/GenBank/DDBJ databases">
        <title>Xenophilus mangrovi sp. nov., isolated from soil of Mangrove nature reserve.</title>
        <authorList>
            <person name="Xu S."/>
            <person name="Liu Z."/>
            <person name="Xu Y."/>
        </authorList>
    </citation>
    <scope>NUCLEOTIDE SEQUENCE</scope>
    <source>
        <strain evidence="15">YW8</strain>
    </source>
</reference>
<evidence type="ECO:0000256" key="1">
    <source>
        <dbReference type="ARBA" id="ARBA00001971"/>
    </source>
</evidence>
<keyword evidence="8" id="KW-0479">Metal-binding</keyword>
<dbReference type="GO" id="GO:0046872">
    <property type="term" value="F:metal ion binding"/>
    <property type="evidence" value="ECO:0007669"/>
    <property type="project" value="UniProtKB-KW"/>
</dbReference>
<comment type="cofactor">
    <cofactor evidence="1">
        <name>heme</name>
        <dbReference type="ChEBI" id="CHEBI:30413"/>
    </cofactor>
</comment>
<protein>
    <submittedName>
        <fullName evidence="15">Formate dehydrogenase subunit gamma</fullName>
        <ecNumber evidence="15">1.17.1.9</ecNumber>
    </submittedName>
</protein>
<comment type="similarity">
    <text evidence="3">Belongs to the formate dehydrogenase gamma subunit family.</text>
</comment>
<evidence type="ECO:0000256" key="12">
    <source>
        <dbReference type="ARBA" id="ARBA00023136"/>
    </source>
</evidence>
<keyword evidence="5" id="KW-1003">Cell membrane</keyword>
<sequence>MSSKPERPTAKDFSVAHERPVIERYTPNERSHHWVTAITFVLLALSGLALFHPSMFWLTHLFGGGPWTRILHPFIGIVMFLSFMFLVIRFWRHNILEPRDRQWMKQMGDVVNNREERLPPVGRYNAGQKLLFWVLVLSMLGLLLTGLVMWRAYFSHLFPIGVIRIASLLHAFFGFVIICSIIVHIYAALWIKGAVQAMTRGTVSYAWARKHHAAWYSEVVAREEQLARERRGGRDVSRDTQAPPA</sequence>
<dbReference type="InterPro" id="IPR011577">
    <property type="entry name" value="Cyt_b561_bac/Ni-Hgenase"/>
</dbReference>
<dbReference type="Gene3D" id="1.20.950.20">
    <property type="entry name" value="Transmembrane di-heme cytochromes, Chain C"/>
    <property type="match status" value="1"/>
</dbReference>
<accession>A0AAE3N996</accession>
<evidence type="ECO:0000256" key="6">
    <source>
        <dbReference type="ARBA" id="ARBA00022617"/>
    </source>
</evidence>
<comment type="subcellular location">
    <subcellularLocation>
        <location evidence="2">Cell membrane</location>
        <topology evidence="2">Multi-pass membrane protein</topology>
    </subcellularLocation>
</comment>
<feature type="transmembrane region" description="Helical" evidence="13">
    <location>
        <begin position="130"/>
        <end position="153"/>
    </location>
</feature>
<dbReference type="GO" id="GO:0009055">
    <property type="term" value="F:electron transfer activity"/>
    <property type="evidence" value="ECO:0007669"/>
    <property type="project" value="InterPro"/>
</dbReference>
<dbReference type="GO" id="GO:0022904">
    <property type="term" value="P:respiratory electron transport chain"/>
    <property type="evidence" value="ECO:0007669"/>
    <property type="project" value="InterPro"/>
</dbReference>
<dbReference type="EC" id="1.17.1.9" evidence="15"/>
<evidence type="ECO:0000256" key="5">
    <source>
        <dbReference type="ARBA" id="ARBA00022475"/>
    </source>
</evidence>
<dbReference type="RefSeq" id="WP_271427903.1">
    <property type="nucleotide sequence ID" value="NZ_JAQIPB010000003.1"/>
</dbReference>
<dbReference type="GO" id="GO:0009326">
    <property type="term" value="C:formate dehydrogenase complex"/>
    <property type="evidence" value="ECO:0007669"/>
    <property type="project" value="InterPro"/>
</dbReference>
<dbReference type="GO" id="GO:0036397">
    <property type="term" value="F:formate dehydrogenase (quinone) activity"/>
    <property type="evidence" value="ECO:0007669"/>
    <property type="project" value="TreeGrafter"/>
</dbReference>
<dbReference type="FunFam" id="1.20.950.20:FF:000002">
    <property type="entry name" value="Formate dehydrogenase cytochrome b556 subunit"/>
    <property type="match status" value="1"/>
</dbReference>
<dbReference type="GO" id="GO:0005886">
    <property type="term" value="C:plasma membrane"/>
    <property type="evidence" value="ECO:0007669"/>
    <property type="project" value="UniProtKB-SubCell"/>
</dbReference>
<evidence type="ECO:0000313" key="15">
    <source>
        <dbReference type="EMBL" id="MDA7416666.1"/>
    </source>
</evidence>
<feature type="transmembrane region" description="Helical" evidence="13">
    <location>
        <begin position="165"/>
        <end position="191"/>
    </location>
</feature>
<keyword evidence="16" id="KW-1185">Reference proteome</keyword>
<dbReference type="InterPro" id="IPR016174">
    <property type="entry name" value="Di-haem_cyt_TM"/>
</dbReference>
<evidence type="ECO:0000256" key="10">
    <source>
        <dbReference type="ARBA" id="ARBA00022989"/>
    </source>
</evidence>
<dbReference type="InterPro" id="IPR051817">
    <property type="entry name" value="FDH_cytochrome_b556_subunit"/>
</dbReference>
<evidence type="ECO:0000256" key="9">
    <source>
        <dbReference type="ARBA" id="ARBA00022982"/>
    </source>
</evidence>
<evidence type="ECO:0000256" key="3">
    <source>
        <dbReference type="ARBA" id="ARBA00010747"/>
    </source>
</evidence>
<dbReference type="PANTHER" id="PTHR30074:SF5">
    <property type="entry name" value="FORMATE DEHYDROGENASE, NITRATE-INDUCIBLE, CYTOCHROME B556(FDN) SUBUNIT"/>
    <property type="match status" value="1"/>
</dbReference>
<feature type="domain" description="Cytochrome b561 bacterial/Ni-hydrogenase" evidence="14">
    <location>
        <begin position="24"/>
        <end position="200"/>
    </location>
</feature>
<proteinExistence type="inferred from homology"/>
<dbReference type="Pfam" id="PF01292">
    <property type="entry name" value="Ni_hydr_CYTB"/>
    <property type="match status" value="1"/>
</dbReference>
<dbReference type="InterPro" id="IPR006471">
    <property type="entry name" value="Formate_DH_gsu"/>
</dbReference>
<feature type="transmembrane region" description="Helical" evidence="13">
    <location>
        <begin position="70"/>
        <end position="91"/>
    </location>
</feature>
<keyword evidence="11" id="KW-0408">Iron</keyword>
<evidence type="ECO:0000256" key="8">
    <source>
        <dbReference type="ARBA" id="ARBA00022723"/>
    </source>
</evidence>
<dbReference type="Proteomes" id="UP001212602">
    <property type="component" value="Unassembled WGS sequence"/>
</dbReference>
<gene>
    <name evidence="15" type="ORF">PGB34_09850</name>
</gene>
<dbReference type="GO" id="GO:0015944">
    <property type="term" value="P:formate oxidation"/>
    <property type="evidence" value="ECO:0007669"/>
    <property type="project" value="UniProtKB-ARBA"/>
</dbReference>